<feature type="coiled-coil region" evidence="15">
    <location>
        <begin position="204"/>
        <end position="231"/>
    </location>
</feature>
<feature type="transmembrane region" description="Helical" evidence="16">
    <location>
        <begin position="308"/>
        <end position="329"/>
    </location>
</feature>
<dbReference type="InterPro" id="IPR045263">
    <property type="entry name" value="GLUT"/>
</dbReference>
<keyword evidence="6 14" id="KW-0813">Transport</keyword>
<comment type="similarity">
    <text evidence="4">Belongs to the major facilitator superfamily. Sugar transporter (TC 2.A.1.1) family. Glucose transporter subfamily.</text>
</comment>
<dbReference type="AlphaFoldDB" id="A0ABD1JVR1"/>
<comment type="subcellular location">
    <subcellularLocation>
        <location evidence="2">Cell membrane</location>
        <location evidence="2">Sarcolemma</location>
    </subcellularLocation>
    <subcellularLocation>
        <location evidence="3">Cell membrane</location>
        <topology evidence="3">Multi-pass membrane protein</topology>
    </subcellularLocation>
</comment>
<evidence type="ECO:0000256" key="11">
    <source>
        <dbReference type="ARBA" id="ARBA00023136"/>
    </source>
</evidence>
<evidence type="ECO:0000256" key="7">
    <source>
        <dbReference type="ARBA" id="ARBA00022475"/>
    </source>
</evidence>
<keyword evidence="10 16" id="KW-1133">Transmembrane helix</keyword>
<feature type="transmembrane region" description="Helical" evidence="16">
    <location>
        <begin position="154"/>
        <end position="175"/>
    </location>
</feature>
<evidence type="ECO:0000256" key="14">
    <source>
        <dbReference type="RuleBase" id="RU003346"/>
    </source>
</evidence>
<dbReference type="FunFam" id="1.20.1250.20:FF:001511">
    <property type="entry name" value="Solute carrier family 2, facilitated glucose transporter member 5"/>
    <property type="match status" value="1"/>
</dbReference>
<comment type="catalytic activity">
    <reaction evidence="1">
        <text>D-fructose(out) = D-fructose(in)</text>
        <dbReference type="Rhea" id="RHEA:60372"/>
        <dbReference type="ChEBI" id="CHEBI:37721"/>
    </reaction>
</comment>
<feature type="transmembrane region" description="Helical" evidence="16">
    <location>
        <begin position="335"/>
        <end position="353"/>
    </location>
</feature>
<evidence type="ECO:0000256" key="4">
    <source>
        <dbReference type="ARBA" id="ARBA00007004"/>
    </source>
</evidence>
<evidence type="ECO:0000256" key="3">
    <source>
        <dbReference type="ARBA" id="ARBA00004651"/>
    </source>
</evidence>
<dbReference type="GO" id="GO:0042383">
    <property type="term" value="C:sarcolemma"/>
    <property type="evidence" value="ECO:0007669"/>
    <property type="project" value="UniProtKB-SubCell"/>
</dbReference>
<reference evidence="18 19" key="1">
    <citation type="submission" date="2024-09" db="EMBL/GenBank/DDBJ databases">
        <title>A chromosome-level genome assembly of Gray's grenadier anchovy, Coilia grayii.</title>
        <authorList>
            <person name="Fu Z."/>
        </authorList>
    </citation>
    <scope>NUCLEOTIDE SEQUENCE [LARGE SCALE GENOMIC DNA]</scope>
    <source>
        <strain evidence="18">G4</strain>
        <tissue evidence="18">Muscle</tissue>
    </source>
</reference>
<dbReference type="InterPro" id="IPR036259">
    <property type="entry name" value="MFS_trans_sf"/>
</dbReference>
<dbReference type="InterPro" id="IPR020846">
    <property type="entry name" value="MFS_dom"/>
</dbReference>
<evidence type="ECO:0000256" key="5">
    <source>
        <dbReference type="ARBA" id="ARBA00015973"/>
    </source>
</evidence>
<dbReference type="GO" id="GO:0005353">
    <property type="term" value="F:fructose transmembrane transporter activity"/>
    <property type="evidence" value="ECO:0007669"/>
    <property type="project" value="UniProtKB-ARBA"/>
</dbReference>
<proteinExistence type="inferred from homology"/>
<name>A0ABD1JVR1_9TELE</name>
<dbReference type="GO" id="GO:1990539">
    <property type="term" value="P:fructose import across plasma membrane"/>
    <property type="evidence" value="ECO:0007669"/>
    <property type="project" value="UniProtKB-ARBA"/>
</dbReference>
<keyword evidence="8" id="KW-0762">Sugar transport</keyword>
<dbReference type="Gene3D" id="1.20.1250.20">
    <property type="entry name" value="MFS general substrate transporter like domains"/>
    <property type="match status" value="1"/>
</dbReference>
<dbReference type="EMBL" id="JBHFQA010000011">
    <property type="protein sequence ID" value="KAL2090971.1"/>
    <property type="molecule type" value="Genomic_DNA"/>
</dbReference>
<comment type="caution">
    <text evidence="18">The sequence shown here is derived from an EMBL/GenBank/DDBJ whole genome shotgun (WGS) entry which is preliminary data.</text>
</comment>
<feature type="transmembrane region" description="Helical" evidence="16">
    <location>
        <begin position="90"/>
        <end position="111"/>
    </location>
</feature>
<keyword evidence="19" id="KW-1185">Reference proteome</keyword>
<dbReference type="SUPFAM" id="SSF103473">
    <property type="entry name" value="MFS general substrate transporter"/>
    <property type="match status" value="1"/>
</dbReference>
<dbReference type="PANTHER" id="PTHR23503:SF54">
    <property type="entry name" value="MAJOR FACILITATOR SUPERFAMILY (MFS) PROFILE DOMAIN-CONTAINING PROTEIN"/>
    <property type="match status" value="1"/>
</dbReference>
<feature type="transmembrane region" description="Helical" evidence="16">
    <location>
        <begin position="374"/>
        <end position="398"/>
    </location>
</feature>
<dbReference type="PROSITE" id="PS50850">
    <property type="entry name" value="MFS"/>
    <property type="match status" value="1"/>
</dbReference>
<evidence type="ECO:0000256" key="9">
    <source>
        <dbReference type="ARBA" id="ARBA00022692"/>
    </source>
</evidence>
<evidence type="ECO:0000256" key="10">
    <source>
        <dbReference type="ARBA" id="ARBA00022989"/>
    </source>
</evidence>
<keyword evidence="9 16" id="KW-0812">Transmembrane</keyword>
<gene>
    <name evidence="18" type="ORF">ACEWY4_013234</name>
</gene>
<evidence type="ECO:0000313" key="18">
    <source>
        <dbReference type="EMBL" id="KAL2090971.1"/>
    </source>
</evidence>
<keyword evidence="15" id="KW-0175">Coiled coil</keyword>
<evidence type="ECO:0000256" key="8">
    <source>
        <dbReference type="ARBA" id="ARBA00022597"/>
    </source>
</evidence>
<evidence type="ECO:0000313" key="19">
    <source>
        <dbReference type="Proteomes" id="UP001591681"/>
    </source>
</evidence>
<dbReference type="Pfam" id="PF00083">
    <property type="entry name" value="Sugar_tr"/>
    <property type="match status" value="1"/>
</dbReference>
<feature type="transmembrane region" description="Helical" evidence="16">
    <location>
        <begin position="280"/>
        <end position="301"/>
    </location>
</feature>
<dbReference type="InterPro" id="IPR005828">
    <property type="entry name" value="MFS_sugar_transport-like"/>
</dbReference>
<protein>
    <recommendedName>
        <fullName evidence="5">Solute carrier family 2, facilitated glucose transporter member 5</fullName>
    </recommendedName>
    <alternativeName>
        <fullName evidence="13">Fructose transporter</fullName>
    </alternativeName>
    <alternativeName>
        <fullName evidence="12">Glucose transporter type 5, small intestine</fullName>
    </alternativeName>
</protein>
<evidence type="ECO:0000256" key="2">
    <source>
        <dbReference type="ARBA" id="ARBA00004135"/>
    </source>
</evidence>
<evidence type="ECO:0000256" key="1">
    <source>
        <dbReference type="ARBA" id="ARBA00000590"/>
    </source>
</evidence>
<evidence type="ECO:0000256" key="16">
    <source>
        <dbReference type="SAM" id="Phobius"/>
    </source>
</evidence>
<dbReference type="InterPro" id="IPR003663">
    <property type="entry name" value="Sugar/inositol_transpt"/>
</dbReference>
<organism evidence="18 19">
    <name type="scientific">Coilia grayii</name>
    <name type="common">Gray's grenadier anchovy</name>
    <dbReference type="NCBI Taxonomy" id="363190"/>
    <lineage>
        <taxon>Eukaryota</taxon>
        <taxon>Metazoa</taxon>
        <taxon>Chordata</taxon>
        <taxon>Craniata</taxon>
        <taxon>Vertebrata</taxon>
        <taxon>Euteleostomi</taxon>
        <taxon>Actinopterygii</taxon>
        <taxon>Neopterygii</taxon>
        <taxon>Teleostei</taxon>
        <taxon>Clupei</taxon>
        <taxon>Clupeiformes</taxon>
        <taxon>Clupeoidei</taxon>
        <taxon>Engraulidae</taxon>
        <taxon>Coilinae</taxon>
        <taxon>Coilia</taxon>
    </lineage>
</organism>
<evidence type="ECO:0000256" key="6">
    <source>
        <dbReference type="ARBA" id="ARBA00022448"/>
    </source>
</evidence>
<feature type="domain" description="Major facilitator superfamily (MFS) profile" evidence="17">
    <location>
        <begin position="1"/>
        <end position="428"/>
    </location>
</feature>
<feature type="transmembrane region" description="Helical" evidence="16">
    <location>
        <begin position="123"/>
        <end position="142"/>
    </location>
</feature>
<dbReference type="Proteomes" id="UP001591681">
    <property type="component" value="Unassembled WGS sequence"/>
</dbReference>
<keyword evidence="11 16" id="KW-0472">Membrane</keyword>
<evidence type="ECO:0000256" key="13">
    <source>
        <dbReference type="ARBA" id="ARBA00031099"/>
    </source>
</evidence>
<evidence type="ECO:0000256" key="12">
    <source>
        <dbReference type="ARBA" id="ARBA00029961"/>
    </source>
</evidence>
<sequence length="462" mass="51807">MTSPAKHIQNFVNQTWLGRYGVPVGESTSILIWSFMVSTLCVGGLAGSFHGRTLPVKYGRKTAMQINNVVAILAAVLMMLSRMANSFEMILIGRFMYGYNAGLGINVHLMYLGESAPKRLRGFLSLTSSMYLSCGKLLGQVIGIKDLMGTEDLWPYLLAFSGLPAILQFLLLLYFPETPRYLYIDKGDEEGCKKALRWLWQEEDVNLKLELEDMRKERESAQAEKAKTMLDVFRSRGVRWQMLALLIPCAGLQFCGINAIYFYAFHIFRESGVADEKMQYLSLGIGTTELITVTICAFIIDRAGRKKLLGFGYLFMGIMMSVLIVMLTLKDLYPWMPYLNIALLFTVICVYGLGPSGGSMCLPADLFLQVWRPAAFAVGGVINWVSLFAIGMVFPYVVEGMGQFCFLIFVGYCTFSATFMLYFIPETKGKTSMEITEDFNKLNFKNSSPEPENGIGMFATKL</sequence>
<feature type="transmembrane region" description="Helical" evidence="16">
    <location>
        <begin position="63"/>
        <end position="84"/>
    </location>
</feature>
<feature type="transmembrane region" description="Helical" evidence="16">
    <location>
        <begin position="243"/>
        <end position="268"/>
    </location>
</feature>
<feature type="transmembrane region" description="Helical" evidence="16">
    <location>
        <begin position="30"/>
        <end position="51"/>
    </location>
</feature>
<evidence type="ECO:0000259" key="17">
    <source>
        <dbReference type="PROSITE" id="PS50850"/>
    </source>
</evidence>
<feature type="transmembrane region" description="Helical" evidence="16">
    <location>
        <begin position="404"/>
        <end position="424"/>
    </location>
</feature>
<keyword evidence="7" id="KW-1003">Cell membrane</keyword>
<dbReference type="PANTHER" id="PTHR23503">
    <property type="entry name" value="SOLUTE CARRIER FAMILY 2"/>
    <property type="match status" value="1"/>
</dbReference>
<accession>A0ABD1JVR1</accession>
<evidence type="ECO:0000256" key="15">
    <source>
        <dbReference type="SAM" id="Coils"/>
    </source>
</evidence>
<dbReference type="NCBIfam" id="TIGR00879">
    <property type="entry name" value="SP"/>
    <property type="match status" value="1"/>
</dbReference>